<feature type="transmembrane region" description="Helical" evidence="6">
    <location>
        <begin position="1062"/>
        <end position="1083"/>
    </location>
</feature>
<dbReference type="AlphaFoldDB" id="A0A7S2UUG0"/>
<reference evidence="8" key="1">
    <citation type="submission" date="2021-01" db="EMBL/GenBank/DDBJ databases">
        <authorList>
            <person name="Corre E."/>
            <person name="Pelletier E."/>
            <person name="Niang G."/>
            <person name="Scheremetjew M."/>
            <person name="Finn R."/>
            <person name="Kale V."/>
            <person name="Holt S."/>
            <person name="Cochrane G."/>
            <person name="Meng A."/>
            <person name="Brown T."/>
            <person name="Cohen L."/>
        </authorList>
    </citation>
    <scope>NUCLEOTIDE SEQUENCE</scope>
    <source>
        <strain evidence="8">CCMP1661</strain>
    </source>
</reference>
<evidence type="ECO:0000256" key="6">
    <source>
        <dbReference type="SAM" id="Phobius"/>
    </source>
</evidence>
<dbReference type="Gene3D" id="1.20.1250.20">
    <property type="entry name" value="MFS general substrate transporter like domains"/>
    <property type="match status" value="2"/>
</dbReference>
<dbReference type="InterPro" id="IPR011701">
    <property type="entry name" value="MFS"/>
</dbReference>
<keyword evidence="2 6" id="KW-0812">Transmembrane</keyword>
<protein>
    <recommendedName>
        <fullName evidence="7">SPX domain-containing protein</fullName>
    </recommendedName>
</protein>
<feature type="transmembrane region" description="Helical" evidence="6">
    <location>
        <begin position="966"/>
        <end position="985"/>
    </location>
</feature>
<feature type="transmembrane region" description="Helical" evidence="6">
    <location>
        <begin position="624"/>
        <end position="644"/>
    </location>
</feature>
<dbReference type="PANTHER" id="PTHR23510">
    <property type="entry name" value="INNER MEMBRANE TRANSPORT PROTEIN YAJR"/>
    <property type="match status" value="1"/>
</dbReference>
<dbReference type="InterPro" id="IPR051068">
    <property type="entry name" value="MFS_Domain-Containing_Protein"/>
</dbReference>
<dbReference type="Pfam" id="PF07690">
    <property type="entry name" value="MFS_1"/>
    <property type="match status" value="1"/>
</dbReference>
<feature type="region of interest" description="Disordered" evidence="5">
    <location>
        <begin position="772"/>
        <end position="798"/>
    </location>
</feature>
<feature type="transmembrane region" description="Helical" evidence="6">
    <location>
        <begin position="664"/>
        <end position="686"/>
    </location>
</feature>
<evidence type="ECO:0000256" key="3">
    <source>
        <dbReference type="ARBA" id="ARBA00022989"/>
    </source>
</evidence>
<organism evidence="8">
    <name type="scientific">Fibrocapsa japonica</name>
    <dbReference type="NCBI Taxonomy" id="94617"/>
    <lineage>
        <taxon>Eukaryota</taxon>
        <taxon>Sar</taxon>
        <taxon>Stramenopiles</taxon>
        <taxon>Ochrophyta</taxon>
        <taxon>Raphidophyceae</taxon>
        <taxon>Chattonellales</taxon>
        <taxon>Chattonellaceae</taxon>
        <taxon>Fibrocapsa</taxon>
    </lineage>
</organism>
<feature type="compositionally biased region" description="Polar residues" evidence="5">
    <location>
        <begin position="852"/>
        <end position="864"/>
    </location>
</feature>
<evidence type="ECO:0000256" key="2">
    <source>
        <dbReference type="ARBA" id="ARBA00022692"/>
    </source>
</evidence>
<dbReference type="InterPro" id="IPR004331">
    <property type="entry name" value="SPX_dom"/>
</dbReference>
<evidence type="ECO:0000259" key="7">
    <source>
        <dbReference type="PROSITE" id="PS51382"/>
    </source>
</evidence>
<feature type="transmembrane region" description="Helical" evidence="6">
    <location>
        <begin position="533"/>
        <end position="555"/>
    </location>
</feature>
<dbReference type="GO" id="GO:0016020">
    <property type="term" value="C:membrane"/>
    <property type="evidence" value="ECO:0007669"/>
    <property type="project" value="UniProtKB-SubCell"/>
</dbReference>
<feature type="compositionally biased region" description="Basic residues" evidence="5">
    <location>
        <begin position="881"/>
        <end position="890"/>
    </location>
</feature>
<comment type="subcellular location">
    <subcellularLocation>
        <location evidence="1">Membrane</location>
        <topology evidence="1">Multi-pass membrane protein</topology>
    </subcellularLocation>
</comment>
<feature type="transmembrane region" description="Helical" evidence="6">
    <location>
        <begin position="891"/>
        <end position="909"/>
    </location>
</feature>
<feature type="domain" description="SPX" evidence="7">
    <location>
        <begin position="1"/>
        <end position="214"/>
    </location>
</feature>
<dbReference type="PROSITE" id="PS51382">
    <property type="entry name" value="SPX"/>
    <property type="match status" value="1"/>
</dbReference>
<evidence type="ECO:0000313" key="8">
    <source>
        <dbReference type="EMBL" id="CAD9859606.1"/>
    </source>
</evidence>
<feature type="region of interest" description="Disordered" evidence="5">
    <location>
        <begin position="303"/>
        <end position="330"/>
    </location>
</feature>
<feature type="region of interest" description="Disordered" evidence="5">
    <location>
        <begin position="221"/>
        <end position="240"/>
    </location>
</feature>
<dbReference type="EMBL" id="HBHR01004437">
    <property type="protein sequence ID" value="CAD9859606.1"/>
    <property type="molecule type" value="Transcribed_RNA"/>
</dbReference>
<feature type="region of interest" description="Disordered" evidence="5">
    <location>
        <begin position="694"/>
        <end position="751"/>
    </location>
</feature>
<feature type="compositionally biased region" description="Basic and acidic residues" evidence="5">
    <location>
        <begin position="842"/>
        <end position="851"/>
    </location>
</feature>
<feature type="compositionally biased region" description="Low complexity" evidence="5">
    <location>
        <begin position="780"/>
        <end position="798"/>
    </location>
</feature>
<feature type="transmembrane region" description="Helical" evidence="6">
    <location>
        <begin position="929"/>
        <end position="954"/>
    </location>
</feature>
<feature type="region of interest" description="Disordered" evidence="5">
    <location>
        <begin position="837"/>
        <end position="890"/>
    </location>
</feature>
<accession>A0A7S2UUG0</accession>
<feature type="region of interest" description="Disordered" evidence="5">
    <location>
        <begin position="110"/>
        <end position="138"/>
    </location>
</feature>
<dbReference type="InterPro" id="IPR036259">
    <property type="entry name" value="MFS_trans_sf"/>
</dbReference>
<feature type="compositionally biased region" description="Acidic residues" evidence="5">
    <location>
        <begin position="711"/>
        <end position="727"/>
    </location>
</feature>
<evidence type="ECO:0000256" key="1">
    <source>
        <dbReference type="ARBA" id="ARBA00004141"/>
    </source>
</evidence>
<feature type="transmembrane region" description="Helical" evidence="6">
    <location>
        <begin position="561"/>
        <end position="584"/>
    </location>
</feature>
<dbReference type="SUPFAM" id="SSF103473">
    <property type="entry name" value="MFS general substrate transporter"/>
    <property type="match status" value="1"/>
</dbReference>
<keyword evidence="3 6" id="KW-1133">Transmembrane helix</keyword>
<dbReference type="PANTHER" id="PTHR23510:SF64">
    <property type="entry name" value="INNER MEMBRANE TRANSPORT PROTEIN YAJR"/>
    <property type="match status" value="1"/>
</dbReference>
<proteinExistence type="predicted"/>
<sequence>MTRTAIENSWQQQEWNQYYLNHRMLKKAISRKIKRAHKKQNRKYDKPFEDRLDDEVGKVVLFFLRQQGRIAGELLVLNHALARTLGKNPVTPKRLSDPILSTGTDAVAVHSSRSSHKHTTNLETSSSTPEHLGETVGTGKLGTVGQLVGVSETYQLSMPVQSMSLTELADRFRQVGADLRQLLGFLETNVVALREVLADHDRRVRFGPRLQRQYLLRHLQKKGAAPAAPGPPSQLLQGRGSGDKVYYSNLQQLYSNEGMVALTASLRRSLAAVHSGLHEPRMRRVTSTSADVSLFHSRNTSQASSSNSILRGRSGSYGTETSLRSAGGIGRASSQAQPFLHDLYGIPPSYQLHRTVSELEPILTQLYFLQDRVRRSQERTTSETLMQQSDLMLESNVVEYLGESDSSQSTTPHHTLMGDAFVGEGEMKVNGLTPMSDYFIPGSQQTSPYRSRQASLDISPFRARQASLEGPHFRSRQASADTQRVMGRSAGANFNSLSFYLNLLCTCLYVTNYTVIAPTSAHYASALGANEGFSGVIMGTLPIAGCVSCFLWSWWTNYTFRRPLLCGVLLLVTGNLCYSLALTFKSFNMAILGQVLNGLGGTRGVNRRYIADTVAFHHRTMASAMFVTAGALGVTLGPVIAFLMSDLFLHVPLGSDLTLEITPANGPGVCLFLLWSTLGVLIFFGFQEPTFRHQPRPIEPLKKEPAAISPNEDDTDDDTDDDEDEDNYDHNDDHKRGALAQGRNASSSVEMVPTGGLLSSAEVVYMPLSGEGGSGGGYGSAPSASPLRQSSPLAPPASTSTVPLFLPSMGLATRPHRVGSRSALGMFESEQLAPLAEDGDTEGDHTAEANSHKAQSHTTANNAAMIQPSPAVAGTTGSSATRRRRRPKTRVKKETISWPIVVLLLFYFANKMTSELVVNSSALITAHLFGWGVAEVSVLLIVLGAVILPTNLLVGKLSQSIEDRRLLVVLGGCVIVGLVVVVKAWPGYSEAHYLAGCIITFVAAQAHEGVLMSELSKIISPEMARGAFNSGLLATESGTFGRAVGDFLLSAVAVLTDLEPCAVVFLPSLILFGAVVYGTWAIYDRLM</sequence>
<dbReference type="GO" id="GO:0022857">
    <property type="term" value="F:transmembrane transporter activity"/>
    <property type="evidence" value="ECO:0007669"/>
    <property type="project" value="InterPro"/>
</dbReference>
<name>A0A7S2UUG0_9STRA</name>
<keyword evidence="4 6" id="KW-0472">Membrane</keyword>
<gene>
    <name evidence="8" type="ORF">FJAP1339_LOCUS2125</name>
</gene>
<evidence type="ECO:0000256" key="5">
    <source>
        <dbReference type="SAM" id="MobiDB-lite"/>
    </source>
</evidence>
<feature type="transmembrane region" description="Helical" evidence="6">
    <location>
        <begin position="499"/>
        <end position="521"/>
    </location>
</feature>
<evidence type="ECO:0000256" key="4">
    <source>
        <dbReference type="ARBA" id="ARBA00023136"/>
    </source>
</evidence>